<dbReference type="Proteomes" id="UP000664385">
    <property type="component" value="Unassembled WGS sequence"/>
</dbReference>
<organism evidence="2 3">
    <name type="scientific">Microbacterium esteraromaticum</name>
    <dbReference type="NCBI Taxonomy" id="57043"/>
    <lineage>
        <taxon>Bacteria</taxon>
        <taxon>Bacillati</taxon>
        <taxon>Actinomycetota</taxon>
        <taxon>Actinomycetes</taxon>
        <taxon>Micrococcales</taxon>
        <taxon>Microbacteriaceae</taxon>
        <taxon>Microbacterium</taxon>
    </lineage>
</organism>
<evidence type="ECO:0000259" key="1">
    <source>
        <dbReference type="PROSITE" id="PS51186"/>
    </source>
</evidence>
<proteinExistence type="predicted"/>
<dbReference type="PROSITE" id="PS51186">
    <property type="entry name" value="GNAT"/>
    <property type="match status" value="1"/>
</dbReference>
<dbReference type="GO" id="GO:0016747">
    <property type="term" value="F:acyltransferase activity, transferring groups other than amino-acyl groups"/>
    <property type="evidence" value="ECO:0007669"/>
    <property type="project" value="InterPro"/>
</dbReference>
<dbReference type="AlphaFoldDB" id="A0A939ISJ4"/>
<name>A0A939ISJ4_9MICO</name>
<sequence length="262" mass="28032">MSPDATVPTTEGILRAAAEWAWFPRGSEHEVSELQLVRYPARFGGGVRASRVASDLDAPAVLDHAIERTREWGETRLTFWTNAADSPDLEAELVARGAEHVDTVAVLARPVDGISIEVPEGVTAEVIRTLDHVREMDAVDVAVWQEQQPLSPEQLTQELAEIESANASGEGIRVLARIDGVAVSTGGCTIVGEFARLWGGGTVPEARGRGAYLAVLAERLRRASALGATTALVKGRVSTSAPILTRAGFVHYGDERGYTLTV</sequence>
<feature type="domain" description="N-acetyltransferase" evidence="1">
    <location>
        <begin position="131"/>
        <end position="262"/>
    </location>
</feature>
<dbReference type="InterPro" id="IPR000182">
    <property type="entry name" value="GNAT_dom"/>
</dbReference>
<reference evidence="2" key="1">
    <citation type="submission" date="2020-12" db="EMBL/GenBank/DDBJ databases">
        <title>PHA producing bacteria isolated from mangrove.</title>
        <authorList>
            <person name="Zheng W."/>
            <person name="Yu S."/>
            <person name="Huang Y."/>
        </authorList>
    </citation>
    <scope>NUCLEOTIDE SEQUENCE</scope>
    <source>
        <strain evidence="2">GN8-5</strain>
    </source>
</reference>
<dbReference type="InterPro" id="IPR016181">
    <property type="entry name" value="Acyl_CoA_acyltransferase"/>
</dbReference>
<gene>
    <name evidence="2" type="ORF">JF543_04610</name>
</gene>
<accession>A0A939ISJ4</accession>
<dbReference type="RefSeq" id="WP_206822852.1">
    <property type="nucleotide sequence ID" value="NZ_JAEMWU010000001.1"/>
</dbReference>
<protein>
    <recommendedName>
        <fullName evidence="1">N-acetyltransferase domain-containing protein</fullName>
    </recommendedName>
</protein>
<evidence type="ECO:0000313" key="3">
    <source>
        <dbReference type="Proteomes" id="UP000664385"/>
    </source>
</evidence>
<dbReference type="EMBL" id="JAEMWU010000001">
    <property type="protein sequence ID" value="MBN8205237.1"/>
    <property type="molecule type" value="Genomic_DNA"/>
</dbReference>
<dbReference type="Gene3D" id="3.40.630.30">
    <property type="match status" value="1"/>
</dbReference>
<evidence type="ECO:0000313" key="2">
    <source>
        <dbReference type="EMBL" id="MBN8205237.1"/>
    </source>
</evidence>
<comment type="caution">
    <text evidence="2">The sequence shown here is derived from an EMBL/GenBank/DDBJ whole genome shotgun (WGS) entry which is preliminary data.</text>
</comment>
<dbReference type="SUPFAM" id="SSF55729">
    <property type="entry name" value="Acyl-CoA N-acyltransferases (Nat)"/>
    <property type="match status" value="1"/>
</dbReference>